<comment type="caution">
    <text evidence="1">The sequence shown here is derived from an EMBL/GenBank/DDBJ whole genome shotgun (WGS) entry which is preliminary data.</text>
</comment>
<dbReference type="GO" id="GO:0051536">
    <property type="term" value="F:iron-sulfur cluster binding"/>
    <property type="evidence" value="ECO:0007669"/>
    <property type="project" value="InterPro"/>
</dbReference>
<reference evidence="1" key="1">
    <citation type="journal article" date="2014" name="Front. Microbiol.">
        <title>High frequency of phylogenetically diverse reductive dehalogenase-homologous genes in deep subseafloor sedimentary metagenomes.</title>
        <authorList>
            <person name="Kawai M."/>
            <person name="Futagami T."/>
            <person name="Toyoda A."/>
            <person name="Takaki Y."/>
            <person name="Nishi S."/>
            <person name="Hori S."/>
            <person name="Arai W."/>
            <person name="Tsubouchi T."/>
            <person name="Morono Y."/>
            <person name="Uchiyama I."/>
            <person name="Ito T."/>
            <person name="Fujiyama A."/>
            <person name="Inagaki F."/>
            <person name="Takami H."/>
        </authorList>
    </citation>
    <scope>NUCLEOTIDE SEQUENCE</scope>
    <source>
        <strain evidence="1">Expedition CK06-06</strain>
    </source>
</reference>
<dbReference type="InterPro" id="IPR036188">
    <property type="entry name" value="FAD/NAD-bd_sf"/>
</dbReference>
<accession>X1TIE5</accession>
<dbReference type="AlphaFoldDB" id="X1TIE5"/>
<dbReference type="EMBL" id="BARW01015131">
    <property type="protein sequence ID" value="GAI91131.1"/>
    <property type="molecule type" value="Genomic_DNA"/>
</dbReference>
<dbReference type="Gene3D" id="1.10.1060.10">
    <property type="entry name" value="Alpha-helical ferredoxin"/>
    <property type="match status" value="1"/>
</dbReference>
<gene>
    <name evidence="1" type="ORF">S12H4_26628</name>
</gene>
<sequence length="111" mass="12243">GGFEGPGILVEAVGDGRKAARAIHLYLTGEEMKFPEGRMKPKDTIPGTIFDSISGIEKKGRIKLSQIDAKTRIHNVEEVDLTITEEEALKEANRCMNCCLTCYDKDIEEAS</sequence>
<protein>
    <submittedName>
        <fullName evidence="1">Uncharacterized protein</fullName>
    </submittedName>
</protein>
<dbReference type="InterPro" id="IPR009051">
    <property type="entry name" value="Helical_ferredxn"/>
</dbReference>
<organism evidence="1">
    <name type="scientific">marine sediment metagenome</name>
    <dbReference type="NCBI Taxonomy" id="412755"/>
    <lineage>
        <taxon>unclassified sequences</taxon>
        <taxon>metagenomes</taxon>
        <taxon>ecological metagenomes</taxon>
    </lineage>
</organism>
<dbReference type="Gene3D" id="3.50.50.60">
    <property type="entry name" value="FAD/NAD(P)-binding domain"/>
    <property type="match status" value="1"/>
</dbReference>
<dbReference type="SUPFAM" id="SSF46548">
    <property type="entry name" value="alpha-helical ferredoxin"/>
    <property type="match status" value="1"/>
</dbReference>
<proteinExistence type="predicted"/>
<evidence type="ECO:0000313" key="1">
    <source>
        <dbReference type="EMBL" id="GAI91131.1"/>
    </source>
</evidence>
<feature type="non-terminal residue" evidence="1">
    <location>
        <position position="1"/>
    </location>
</feature>
<name>X1TIE5_9ZZZZ</name>